<dbReference type="Pfam" id="PF00534">
    <property type="entry name" value="Glycos_transf_1"/>
    <property type="match status" value="1"/>
</dbReference>
<dbReference type="EMBL" id="CP047650">
    <property type="protein sequence ID" value="QHJ00952.1"/>
    <property type="molecule type" value="Genomic_DNA"/>
</dbReference>
<dbReference type="NCBIfam" id="TIGR04047">
    <property type="entry name" value="MSMEG_0565_glyc"/>
    <property type="match status" value="1"/>
</dbReference>
<dbReference type="KEGG" id="xyk:GT347_24955"/>
<dbReference type="Proteomes" id="UP000464787">
    <property type="component" value="Chromosome"/>
</dbReference>
<accession>A0A857JCN3</accession>
<dbReference type="PANTHER" id="PTHR46401">
    <property type="entry name" value="GLYCOSYLTRANSFERASE WBBK-RELATED"/>
    <property type="match status" value="1"/>
</dbReference>
<proteinExistence type="predicted"/>
<dbReference type="GO" id="GO:0009103">
    <property type="term" value="P:lipopolysaccharide biosynthetic process"/>
    <property type="evidence" value="ECO:0007669"/>
    <property type="project" value="TreeGrafter"/>
</dbReference>
<dbReference type="GO" id="GO:0016757">
    <property type="term" value="F:glycosyltransferase activity"/>
    <property type="evidence" value="ECO:0007669"/>
    <property type="project" value="InterPro"/>
</dbReference>
<dbReference type="InterPro" id="IPR023986">
    <property type="entry name" value="GlycosylTfrase_MSMEG0565"/>
</dbReference>
<dbReference type="CDD" id="cd03801">
    <property type="entry name" value="GT4_PimA-like"/>
    <property type="match status" value="1"/>
</dbReference>
<dbReference type="InterPro" id="IPR028098">
    <property type="entry name" value="Glyco_trans_4-like_N"/>
</dbReference>
<protein>
    <submittedName>
        <fullName evidence="4">MSMEG_0565 family glycosyltransferase</fullName>
    </submittedName>
</protein>
<dbReference type="Pfam" id="PF13439">
    <property type="entry name" value="Glyco_transf_4"/>
    <property type="match status" value="1"/>
</dbReference>
<dbReference type="InterPro" id="IPR001296">
    <property type="entry name" value="Glyco_trans_1"/>
</dbReference>
<dbReference type="RefSeq" id="WP_160554761.1">
    <property type="nucleotide sequence ID" value="NZ_CP047650.1"/>
</dbReference>
<keyword evidence="1 4" id="KW-0808">Transferase</keyword>
<dbReference type="PANTHER" id="PTHR46401:SF2">
    <property type="entry name" value="GLYCOSYLTRANSFERASE WBBK-RELATED"/>
    <property type="match status" value="1"/>
</dbReference>
<evidence type="ECO:0000313" key="5">
    <source>
        <dbReference type="Proteomes" id="UP000464787"/>
    </source>
</evidence>
<feature type="domain" description="Glycosyl transferase family 1" evidence="2">
    <location>
        <begin position="207"/>
        <end position="356"/>
    </location>
</feature>
<dbReference type="SUPFAM" id="SSF53756">
    <property type="entry name" value="UDP-Glycosyltransferase/glycogen phosphorylase"/>
    <property type="match status" value="1"/>
</dbReference>
<evidence type="ECO:0000313" key="4">
    <source>
        <dbReference type="EMBL" id="QHJ00952.1"/>
    </source>
</evidence>
<organism evidence="4 5">
    <name type="scientific">Xylophilus rhododendri</name>
    <dbReference type="NCBI Taxonomy" id="2697032"/>
    <lineage>
        <taxon>Bacteria</taxon>
        <taxon>Pseudomonadati</taxon>
        <taxon>Pseudomonadota</taxon>
        <taxon>Betaproteobacteria</taxon>
        <taxon>Burkholderiales</taxon>
        <taxon>Xylophilus</taxon>
    </lineage>
</organism>
<dbReference type="Gene3D" id="3.40.50.2000">
    <property type="entry name" value="Glycogen Phosphorylase B"/>
    <property type="match status" value="2"/>
</dbReference>
<dbReference type="AlphaFoldDB" id="A0A857JCN3"/>
<sequence length="400" mass="42614">MRDRLTIGLLTHSVLPRGGVVHTLELAGALARRGHAVTVVAPADPGQSLFRQPGGPGAPVRVALLPTGAIQGPLVEQVRQRIAAIRLGLPEVLASADFDLLHVHDSLGGNALADLADEGHALPPWVRTIHHLDQFSEPQLDIWQARAWQSADAIGCVSDTWCGQLREAHGRTPQRLYNGVDLRRFHTAGVPGDAAALRALGLRPGFVCLAVGGVEHRKNSLRLLQAFARLRATDRAWAAAQLVMAGGASLLDHSASQRGWADTLQGLGWTEGPDQPVWRTGPLPDALLPALMRRARVLAMPSLVEGFGLVALEALACGTPALVSRRAPFTEHLAGEPLVAWCDPEDIASIAAGLQAAALLPRGKTTPAVCLAHGWDASAERHESWYRSALVRAARPLAEH</sequence>
<reference evidence="4 5" key="1">
    <citation type="submission" date="2020-01" db="EMBL/GenBank/DDBJ databases">
        <title>Genome sequencing of strain KACC 21265.</title>
        <authorList>
            <person name="Heo J."/>
            <person name="Kim S.-J."/>
            <person name="Kim J.-S."/>
            <person name="Hong S.-B."/>
            <person name="Kwon S.-W."/>
        </authorList>
    </citation>
    <scope>NUCLEOTIDE SEQUENCE [LARGE SCALE GENOMIC DNA]</scope>
    <source>
        <strain evidence="4 5">KACC 21265</strain>
    </source>
</reference>
<name>A0A857JCN3_9BURK</name>
<evidence type="ECO:0000259" key="3">
    <source>
        <dbReference type="Pfam" id="PF13439"/>
    </source>
</evidence>
<feature type="domain" description="Glycosyltransferase subfamily 4-like N-terminal" evidence="3">
    <location>
        <begin position="17"/>
        <end position="184"/>
    </location>
</feature>
<gene>
    <name evidence="4" type="ORF">GT347_24955</name>
</gene>
<evidence type="ECO:0000256" key="1">
    <source>
        <dbReference type="ARBA" id="ARBA00022679"/>
    </source>
</evidence>
<evidence type="ECO:0000259" key="2">
    <source>
        <dbReference type="Pfam" id="PF00534"/>
    </source>
</evidence>
<keyword evidence="5" id="KW-1185">Reference proteome</keyword>